<evidence type="ECO:0000256" key="5">
    <source>
        <dbReference type="ARBA" id="ARBA00022692"/>
    </source>
</evidence>
<dbReference type="PANTHER" id="PTHR35851">
    <property type="entry name" value="CELL DIVISION PROTEIN FTSQ"/>
    <property type="match status" value="1"/>
</dbReference>
<dbReference type="Pfam" id="PF03799">
    <property type="entry name" value="FtsQ_DivIB_C"/>
    <property type="match status" value="1"/>
</dbReference>
<evidence type="ECO:0000313" key="12">
    <source>
        <dbReference type="EMBL" id="GGC99884.1"/>
    </source>
</evidence>
<keyword evidence="3" id="KW-0997">Cell inner membrane</keyword>
<dbReference type="Gene3D" id="3.40.50.11690">
    <property type="entry name" value="Cell division protein FtsQ/DivIB"/>
    <property type="match status" value="1"/>
</dbReference>
<keyword evidence="7 10" id="KW-0472">Membrane</keyword>
<keyword evidence="13" id="KW-1185">Reference proteome</keyword>
<feature type="compositionally biased region" description="Basic residues" evidence="9">
    <location>
        <begin position="1"/>
        <end position="22"/>
    </location>
</feature>
<dbReference type="PANTHER" id="PTHR35851:SF1">
    <property type="entry name" value="CELL DIVISION PROTEIN FTSQ"/>
    <property type="match status" value="1"/>
</dbReference>
<evidence type="ECO:0000259" key="11">
    <source>
        <dbReference type="PROSITE" id="PS51779"/>
    </source>
</evidence>
<dbReference type="Gene3D" id="3.10.20.310">
    <property type="entry name" value="membrane protein fhac"/>
    <property type="match status" value="1"/>
</dbReference>
<keyword evidence="4 12" id="KW-0132">Cell division</keyword>
<accession>A0A8J2V720</accession>
<feature type="transmembrane region" description="Helical" evidence="10">
    <location>
        <begin position="43"/>
        <end position="69"/>
    </location>
</feature>
<keyword evidence="5 10" id="KW-0812">Transmembrane</keyword>
<gene>
    <name evidence="12" type="primary">ftsQ</name>
    <name evidence="12" type="ORF">GCM10011342_06140</name>
</gene>
<evidence type="ECO:0000256" key="8">
    <source>
        <dbReference type="ARBA" id="ARBA00023306"/>
    </source>
</evidence>
<comment type="caution">
    <text evidence="12">The sequence shown here is derived from an EMBL/GenBank/DDBJ whole genome shotgun (WGS) entry which is preliminary data.</text>
</comment>
<sequence>MPKVSGKKTSKAGKGRTGRGRKAAPPSLSERISGFFSRLMHVVVTYTAVVAVGLFLIVALMLFAGGYFVNFGGRLVDLTKDMTVAAGLKVTKITWAGATQTADYEVMDALLNDSEGAILNQSIVHFSPARARAKVEGLGWVRDAAVTRLYPNTIHVSISERIPAALWEGEGLLHLIDRDGVVITQVGGHQYTGLPLITDTTDPSRANEILAVLGSHPQLAARIATLRHRGDRRWDLGFRNGFVVMLPEDNYAAAIEKISVLESEGKLSDTMQKLDLRLPNAVYYVPKNAS</sequence>
<protein>
    <submittedName>
        <fullName evidence="12">Cell division protein FtsQ</fullName>
    </submittedName>
</protein>
<dbReference type="InterPro" id="IPR013685">
    <property type="entry name" value="POTRA_FtsQ_type"/>
</dbReference>
<dbReference type="Proteomes" id="UP000613582">
    <property type="component" value="Unassembled WGS sequence"/>
</dbReference>
<evidence type="ECO:0000256" key="7">
    <source>
        <dbReference type="ARBA" id="ARBA00023136"/>
    </source>
</evidence>
<proteinExistence type="predicted"/>
<evidence type="ECO:0000256" key="3">
    <source>
        <dbReference type="ARBA" id="ARBA00022519"/>
    </source>
</evidence>
<keyword evidence="6 10" id="KW-1133">Transmembrane helix</keyword>
<evidence type="ECO:0000313" key="13">
    <source>
        <dbReference type="Proteomes" id="UP000613582"/>
    </source>
</evidence>
<evidence type="ECO:0000256" key="6">
    <source>
        <dbReference type="ARBA" id="ARBA00022989"/>
    </source>
</evidence>
<dbReference type="Pfam" id="PF08478">
    <property type="entry name" value="POTRA_1"/>
    <property type="match status" value="1"/>
</dbReference>
<feature type="region of interest" description="Disordered" evidence="9">
    <location>
        <begin position="1"/>
        <end position="27"/>
    </location>
</feature>
<dbReference type="GO" id="GO:0090529">
    <property type="term" value="P:cell septum assembly"/>
    <property type="evidence" value="ECO:0007669"/>
    <property type="project" value="InterPro"/>
</dbReference>
<organism evidence="12 13">
    <name type="scientific">Aquisalinus flavus</name>
    <dbReference type="NCBI Taxonomy" id="1526572"/>
    <lineage>
        <taxon>Bacteria</taxon>
        <taxon>Pseudomonadati</taxon>
        <taxon>Pseudomonadota</taxon>
        <taxon>Alphaproteobacteria</taxon>
        <taxon>Parvularculales</taxon>
        <taxon>Parvularculaceae</taxon>
        <taxon>Aquisalinus</taxon>
    </lineage>
</organism>
<evidence type="ECO:0000256" key="9">
    <source>
        <dbReference type="SAM" id="MobiDB-lite"/>
    </source>
</evidence>
<dbReference type="AlphaFoldDB" id="A0A8J2V720"/>
<evidence type="ECO:0000256" key="2">
    <source>
        <dbReference type="ARBA" id="ARBA00022475"/>
    </source>
</evidence>
<dbReference type="EMBL" id="BMGH01000001">
    <property type="protein sequence ID" value="GGC99884.1"/>
    <property type="molecule type" value="Genomic_DNA"/>
</dbReference>
<keyword evidence="8" id="KW-0131">Cell cycle</keyword>
<evidence type="ECO:0000256" key="1">
    <source>
        <dbReference type="ARBA" id="ARBA00004370"/>
    </source>
</evidence>
<dbReference type="InterPro" id="IPR026579">
    <property type="entry name" value="FtsQ"/>
</dbReference>
<reference evidence="12" key="2">
    <citation type="submission" date="2020-09" db="EMBL/GenBank/DDBJ databases">
        <authorList>
            <person name="Sun Q."/>
            <person name="Zhou Y."/>
        </authorList>
    </citation>
    <scope>NUCLEOTIDE SEQUENCE</scope>
    <source>
        <strain evidence="12">CGMCC 1.12921</strain>
    </source>
</reference>
<dbReference type="InterPro" id="IPR034746">
    <property type="entry name" value="POTRA"/>
</dbReference>
<keyword evidence="2" id="KW-1003">Cell membrane</keyword>
<dbReference type="PROSITE" id="PS51779">
    <property type="entry name" value="POTRA"/>
    <property type="match status" value="1"/>
</dbReference>
<evidence type="ECO:0000256" key="4">
    <source>
        <dbReference type="ARBA" id="ARBA00022618"/>
    </source>
</evidence>
<dbReference type="InterPro" id="IPR045335">
    <property type="entry name" value="FtsQ_C_sf"/>
</dbReference>
<name>A0A8J2V720_9PROT</name>
<comment type="subcellular location">
    <subcellularLocation>
        <location evidence="1">Membrane</location>
    </subcellularLocation>
</comment>
<dbReference type="RefSeq" id="WP_188159815.1">
    <property type="nucleotide sequence ID" value="NZ_BMGH01000001.1"/>
</dbReference>
<feature type="domain" description="POTRA" evidence="11">
    <location>
        <begin position="88"/>
        <end position="161"/>
    </location>
</feature>
<evidence type="ECO:0000256" key="10">
    <source>
        <dbReference type="SAM" id="Phobius"/>
    </source>
</evidence>
<reference evidence="12" key="1">
    <citation type="journal article" date="2014" name="Int. J. Syst. Evol. Microbiol.">
        <title>Complete genome sequence of Corynebacterium casei LMG S-19264T (=DSM 44701T), isolated from a smear-ripened cheese.</title>
        <authorList>
            <consortium name="US DOE Joint Genome Institute (JGI-PGF)"/>
            <person name="Walter F."/>
            <person name="Albersmeier A."/>
            <person name="Kalinowski J."/>
            <person name="Ruckert C."/>
        </authorList>
    </citation>
    <scope>NUCLEOTIDE SEQUENCE</scope>
    <source>
        <strain evidence="12">CGMCC 1.12921</strain>
    </source>
</reference>
<dbReference type="InterPro" id="IPR005548">
    <property type="entry name" value="Cell_div_FtsQ/DivIB_C"/>
</dbReference>
<dbReference type="GO" id="GO:0016020">
    <property type="term" value="C:membrane"/>
    <property type="evidence" value="ECO:0007669"/>
    <property type="project" value="UniProtKB-SubCell"/>
</dbReference>